<feature type="transmembrane region" description="Helical" evidence="1">
    <location>
        <begin position="120"/>
        <end position="146"/>
    </location>
</feature>
<evidence type="ECO:0000313" key="2">
    <source>
        <dbReference type="EMBL" id="KAA0183915.1"/>
    </source>
</evidence>
<dbReference type="Proteomes" id="UP000728185">
    <property type="component" value="Unassembled WGS sequence"/>
</dbReference>
<reference evidence="2" key="1">
    <citation type="submission" date="2019-05" db="EMBL/GenBank/DDBJ databases">
        <title>Annotation for the trematode Fasciolopsis buski.</title>
        <authorList>
            <person name="Choi Y.-J."/>
        </authorList>
    </citation>
    <scope>NUCLEOTIDE SEQUENCE</scope>
    <source>
        <strain evidence="2">HT</strain>
        <tissue evidence="2">Whole worm</tissue>
    </source>
</reference>
<feature type="transmembrane region" description="Helical" evidence="1">
    <location>
        <begin position="166"/>
        <end position="186"/>
    </location>
</feature>
<protein>
    <submittedName>
        <fullName evidence="2">Uncharacterized protein</fullName>
    </submittedName>
</protein>
<keyword evidence="1" id="KW-0472">Membrane</keyword>
<evidence type="ECO:0000313" key="3">
    <source>
        <dbReference type="Proteomes" id="UP000728185"/>
    </source>
</evidence>
<dbReference type="OrthoDB" id="8061355at2759"/>
<keyword evidence="1" id="KW-0812">Transmembrane</keyword>
<name>A0A8E0VE06_9TREM</name>
<evidence type="ECO:0000256" key="1">
    <source>
        <dbReference type="SAM" id="Phobius"/>
    </source>
</evidence>
<sequence length="342" mass="39058">MLELEGVKRPLNFSLLESQITKSFAPQNALPGQQEHQANSTVEFKPTLNLSVVANKRFIYSESLRRWSEEKTGKLFIITVMAAHQYLSQACLIVCFGSIMCMDKESGFRQLMSLMGLRRVSYLSAHFILCEIGIMLLALLGTSIHYCHGSGLTDISLGWFQYLEVFGTNVIVSWHQFGLGLIVCSLAKSTRTVLFPLLALFACMVLMQLVFINNVLDKVVWHRESQLDNNGYFLFSYAHASIHTQILTDATISGEETQLTFYLLMQLVMSLVFNSLGIYLDCVLNTGTGHKFEWYFPFAFLANCLGHRNRERKESVIFMRNKMHPTIDRLVEEAKTEFTRVW</sequence>
<accession>A0A8E0VE06</accession>
<feature type="transmembrane region" description="Helical" evidence="1">
    <location>
        <begin position="193"/>
        <end position="212"/>
    </location>
</feature>
<dbReference type="AlphaFoldDB" id="A0A8E0VE06"/>
<proteinExistence type="predicted"/>
<feature type="transmembrane region" description="Helical" evidence="1">
    <location>
        <begin position="75"/>
        <end position="99"/>
    </location>
</feature>
<organism evidence="2 3">
    <name type="scientific">Fasciolopsis buskii</name>
    <dbReference type="NCBI Taxonomy" id="27845"/>
    <lineage>
        <taxon>Eukaryota</taxon>
        <taxon>Metazoa</taxon>
        <taxon>Spiralia</taxon>
        <taxon>Lophotrochozoa</taxon>
        <taxon>Platyhelminthes</taxon>
        <taxon>Trematoda</taxon>
        <taxon>Digenea</taxon>
        <taxon>Plagiorchiida</taxon>
        <taxon>Echinostomata</taxon>
        <taxon>Echinostomatoidea</taxon>
        <taxon>Fasciolidae</taxon>
        <taxon>Fasciolopsis</taxon>
    </lineage>
</organism>
<feature type="transmembrane region" description="Helical" evidence="1">
    <location>
        <begin position="259"/>
        <end position="280"/>
    </location>
</feature>
<comment type="caution">
    <text evidence="2">The sequence shown here is derived from an EMBL/GenBank/DDBJ whole genome shotgun (WGS) entry which is preliminary data.</text>
</comment>
<keyword evidence="3" id="KW-1185">Reference proteome</keyword>
<keyword evidence="1" id="KW-1133">Transmembrane helix</keyword>
<dbReference type="EMBL" id="LUCM01011483">
    <property type="protein sequence ID" value="KAA0183915.1"/>
    <property type="molecule type" value="Genomic_DNA"/>
</dbReference>
<gene>
    <name evidence="2" type="ORF">FBUS_08374</name>
</gene>